<evidence type="ECO:0008006" key="3">
    <source>
        <dbReference type="Google" id="ProtNLM"/>
    </source>
</evidence>
<evidence type="ECO:0000313" key="1">
    <source>
        <dbReference type="EMBL" id="MBB4725926.1"/>
    </source>
</evidence>
<accession>A0AAW3UBF1</accession>
<gene>
    <name evidence="1" type="ORF">FHY32_004340</name>
</gene>
<protein>
    <recommendedName>
        <fullName evidence="3">Transposase</fullName>
    </recommendedName>
</protein>
<proteinExistence type="predicted"/>
<dbReference type="AlphaFoldDB" id="A0AAW3UBF1"/>
<reference evidence="1 2" key="1">
    <citation type="submission" date="2020-08" db="EMBL/GenBank/DDBJ databases">
        <title>Studying the diversity of plant-associated saprophytic bacteria and their role in host health and plant-pathogen interactions.</title>
        <authorList>
            <person name="Potnis N."/>
        </authorList>
    </citation>
    <scope>NUCLEOTIDE SEQUENCE [LARGE SCALE GENOMIC DNA]</scope>
    <source>
        <strain evidence="1 2">CFBP 7922</strain>
    </source>
</reference>
<comment type="caution">
    <text evidence="1">The sequence shown here is derived from an EMBL/GenBank/DDBJ whole genome shotgun (WGS) entry which is preliminary data.</text>
</comment>
<organism evidence="1 2">
    <name type="scientific">Xanthomonas euvesicatoria</name>
    <dbReference type="NCBI Taxonomy" id="456327"/>
    <lineage>
        <taxon>Bacteria</taxon>
        <taxon>Pseudomonadati</taxon>
        <taxon>Pseudomonadota</taxon>
        <taxon>Gammaproteobacteria</taxon>
        <taxon>Lysobacterales</taxon>
        <taxon>Lysobacteraceae</taxon>
        <taxon>Xanthomonas</taxon>
    </lineage>
</organism>
<sequence>MQSHCFMERFNDSEQCGLLDMHRFRSVSEASKPTG</sequence>
<dbReference type="EMBL" id="JACHNL010000015">
    <property type="protein sequence ID" value="MBB4725926.1"/>
    <property type="molecule type" value="Genomic_DNA"/>
</dbReference>
<dbReference type="Proteomes" id="UP000576603">
    <property type="component" value="Unassembled WGS sequence"/>
</dbReference>
<name>A0AAW3UBF1_XANEU</name>
<evidence type="ECO:0000313" key="2">
    <source>
        <dbReference type="Proteomes" id="UP000576603"/>
    </source>
</evidence>